<dbReference type="KEGG" id="bhc:JFL75_07110"/>
<dbReference type="PROSITE" id="PS50914">
    <property type="entry name" value="BON"/>
    <property type="match status" value="1"/>
</dbReference>
<accession>A0A7T7XQL0</accession>
<dbReference type="AlphaFoldDB" id="A0A7T7XQL0"/>
<dbReference type="Pfam" id="PF04972">
    <property type="entry name" value="BON"/>
    <property type="match status" value="1"/>
</dbReference>
<dbReference type="Proteomes" id="UP000595917">
    <property type="component" value="Chromosome"/>
</dbReference>
<dbReference type="Pfam" id="PF13189">
    <property type="entry name" value="Cytidylate_kin2"/>
    <property type="match status" value="1"/>
</dbReference>
<dbReference type="InterPro" id="IPR007055">
    <property type="entry name" value="BON_dom"/>
</dbReference>
<keyword evidence="2" id="KW-0808">Transferase</keyword>
<keyword evidence="3" id="KW-1185">Reference proteome</keyword>
<dbReference type="InterPro" id="IPR027417">
    <property type="entry name" value="P-loop_NTPase"/>
</dbReference>
<gene>
    <name evidence="2" type="ORF">JFL75_07110</name>
</gene>
<reference evidence="2" key="1">
    <citation type="submission" date="2021-01" db="EMBL/GenBank/DDBJ databases">
        <title>Description of Breznakiella homolactica.</title>
        <authorList>
            <person name="Song Y."/>
            <person name="Brune A."/>
        </authorList>
    </citation>
    <scope>NUCLEOTIDE SEQUENCE</scope>
    <source>
        <strain evidence="2">RmG30</strain>
    </source>
</reference>
<feature type="domain" description="BON" evidence="1">
    <location>
        <begin position="199"/>
        <end position="267"/>
    </location>
</feature>
<dbReference type="SUPFAM" id="SSF52540">
    <property type="entry name" value="P-loop containing nucleoside triphosphate hydrolases"/>
    <property type="match status" value="1"/>
</dbReference>
<sequence length="273" mass="31005">MAIITISRELAALGDETANELSKLLDYRFVDKHALEERIKSYGFSERKLEKYDERKPSFWASLSQDRDDYLHYLKTAMLAEAGQGNCVFIGRGANVVFKGVPGVLSIFLVAPDEIRVERVKSYFHSDDKRARQIVEQSDHDRDGFHRYFFDMEWKNPDYYHLTINTGHLHPALCAELIQGLKDRLITNDVESLCKVRIQEMTLAQQLVHHILYEKEIPIHFLEAAVSGGTVTLFGVANSQSLVEAAVSSAREVPSVTAVQSEIQVVQEYSVMP</sequence>
<evidence type="ECO:0000259" key="1">
    <source>
        <dbReference type="PROSITE" id="PS50914"/>
    </source>
</evidence>
<keyword evidence="2" id="KW-0418">Kinase</keyword>
<dbReference type="RefSeq" id="WP_215627984.1">
    <property type="nucleotide sequence ID" value="NZ_CP067089.2"/>
</dbReference>
<evidence type="ECO:0000313" key="3">
    <source>
        <dbReference type="Proteomes" id="UP000595917"/>
    </source>
</evidence>
<protein>
    <submittedName>
        <fullName evidence="2">Cytidylate kinase family protein</fullName>
    </submittedName>
</protein>
<dbReference type="Gene3D" id="3.40.50.300">
    <property type="entry name" value="P-loop containing nucleotide triphosphate hydrolases"/>
    <property type="match status" value="1"/>
</dbReference>
<organism evidence="2 3">
    <name type="scientific">Breznakiella homolactica</name>
    <dbReference type="NCBI Taxonomy" id="2798577"/>
    <lineage>
        <taxon>Bacteria</taxon>
        <taxon>Pseudomonadati</taxon>
        <taxon>Spirochaetota</taxon>
        <taxon>Spirochaetia</taxon>
        <taxon>Spirochaetales</taxon>
        <taxon>Breznakiellaceae</taxon>
        <taxon>Breznakiella</taxon>
    </lineage>
</organism>
<dbReference type="GO" id="GO:0016301">
    <property type="term" value="F:kinase activity"/>
    <property type="evidence" value="ECO:0007669"/>
    <property type="project" value="UniProtKB-KW"/>
</dbReference>
<dbReference type="Gene3D" id="3.30.1340.30">
    <property type="match status" value="1"/>
</dbReference>
<proteinExistence type="predicted"/>
<evidence type="ECO:0000313" key="2">
    <source>
        <dbReference type="EMBL" id="QQO10679.1"/>
    </source>
</evidence>
<dbReference type="EMBL" id="CP067089">
    <property type="protein sequence ID" value="QQO10679.1"/>
    <property type="molecule type" value="Genomic_DNA"/>
</dbReference>
<name>A0A7T7XQL0_9SPIR</name>